<dbReference type="AlphaFoldDB" id="A0A7J0BM95"/>
<reference evidence="2 3" key="1">
    <citation type="submission" date="2020-05" db="EMBL/GenBank/DDBJ databases">
        <title>Draft genome sequence of Desulfovibrio sp. strain HN2T.</title>
        <authorList>
            <person name="Ueno A."/>
            <person name="Tamazawa S."/>
            <person name="Tamamura S."/>
            <person name="Murakami T."/>
            <person name="Kiyama T."/>
            <person name="Inomata H."/>
            <person name="Amano Y."/>
            <person name="Miyakawa K."/>
            <person name="Tamaki H."/>
            <person name="Naganuma T."/>
            <person name="Kaneko K."/>
        </authorList>
    </citation>
    <scope>NUCLEOTIDE SEQUENCE [LARGE SCALE GENOMIC DNA]</scope>
    <source>
        <strain evidence="2 3">HN2</strain>
    </source>
</reference>
<evidence type="ECO:0000313" key="2">
    <source>
        <dbReference type="EMBL" id="GFM34351.1"/>
    </source>
</evidence>
<dbReference type="Gene3D" id="3.30.2010.10">
    <property type="entry name" value="Metalloproteases ('zincins'), catalytic domain"/>
    <property type="match status" value="1"/>
</dbReference>
<name>A0A7J0BM95_9BACT</name>
<keyword evidence="2" id="KW-0378">Hydrolase</keyword>
<organism evidence="2 3">
    <name type="scientific">Desulfovibrio subterraneus</name>
    <dbReference type="NCBI Taxonomy" id="2718620"/>
    <lineage>
        <taxon>Bacteria</taxon>
        <taxon>Pseudomonadati</taxon>
        <taxon>Thermodesulfobacteriota</taxon>
        <taxon>Desulfovibrionia</taxon>
        <taxon>Desulfovibrionales</taxon>
        <taxon>Desulfovibrionaceae</taxon>
        <taxon>Desulfovibrio</taxon>
    </lineage>
</organism>
<dbReference type="CDD" id="cd07344">
    <property type="entry name" value="M48_yhfN_like"/>
    <property type="match status" value="1"/>
</dbReference>
<gene>
    <name evidence="2" type="ORF">DSM101010T_27160</name>
</gene>
<dbReference type="GO" id="GO:0006508">
    <property type="term" value="P:proteolysis"/>
    <property type="evidence" value="ECO:0007669"/>
    <property type="project" value="UniProtKB-KW"/>
</dbReference>
<protein>
    <submittedName>
        <fullName evidence="2">Zinc protease</fullName>
    </submittedName>
</protein>
<dbReference type="PANTHER" id="PTHR30399">
    <property type="entry name" value="UNCHARACTERIZED PROTEIN YGJP"/>
    <property type="match status" value="1"/>
</dbReference>
<dbReference type="Pfam" id="PF01863">
    <property type="entry name" value="YgjP-like"/>
    <property type="match status" value="1"/>
</dbReference>
<dbReference type="InterPro" id="IPR053136">
    <property type="entry name" value="UTP_pyrophosphatase-like"/>
</dbReference>
<dbReference type="GO" id="GO:0008233">
    <property type="term" value="F:peptidase activity"/>
    <property type="evidence" value="ECO:0007669"/>
    <property type="project" value="UniProtKB-KW"/>
</dbReference>
<sequence>MPGSDAAEQTPDYVYAVRRSSRARRVTLRYTALEGLVIIIPQAFDISRVPDIVSRKREWIARVADQFRNRAEHYACEPELPEVVMLRAAGRKVSIEYAPSQRPFSIRDNGDSLLVSGRYESAKVQKFLREWLKRQASAYLVPLMRELAAEQGVTLSAVRVRLQRSRWGSCSVGNAINLNARLMLLPEPMARYVCLHELAHCKHHNHSKDFWLHLDSLMPDARRVDAALAGAWQFVPGWAYA</sequence>
<proteinExistence type="predicted"/>
<comment type="caution">
    <text evidence="2">The sequence shown here is derived from an EMBL/GenBank/DDBJ whole genome shotgun (WGS) entry which is preliminary data.</text>
</comment>
<feature type="domain" description="YgjP-like metallopeptidase" evidence="1">
    <location>
        <begin position="24"/>
        <end position="228"/>
    </location>
</feature>
<dbReference type="EMBL" id="BLVO01000013">
    <property type="protein sequence ID" value="GFM34351.1"/>
    <property type="molecule type" value="Genomic_DNA"/>
</dbReference>
<accession>A0A7J0BM95</accession>
<keyword evidence="2" id="KW-0645">Protease</keyword>
<dbReference type="PANTHER" id="PTHR30399:SF1">
    <property type="entry name" value="UTP PYROPHOSPHATASE"/>
    <property type="match status" value="1"/>
</dbReference>
<evidence type="ECO:0000259" key="1">
    <source>
        <dbReference type="Pfam" id="PF01863"/>
    </source>
</evidence>
<keyword evidence="3" id="KW-1185">Reference proteome</keyword>
<evidence type="ECO:0000313" key="3">
    <source>
        <dbReference type="Proteomes" id="UP000503840"/>
    </source>
</evidence>
<dbReference type="Proteomes" id="UP000503840">
    <property type="component" value="Unassembled WGS sequence"/>
</dbReference>
<dbReference type="InterPro" id="IPR002725">
    <property type="entry name" value="YgjP-like_metallopeptidase"/>
</dbReference>